<reference evidence="2 3" key="1">
    <citation type="journal article" date="2023" name="Plants (Basel)">
        <title>Bridging the Gap: Combining Genomics and Transcriptomics Approaches to Understand Stylosanthes scabra, an Orphan Legume from the Brazilian Caatinga.</title>
        <authorList>
            <person name="Ferreira-Neto J.R.C."/>
            <person name="da Silva M.D."/>
            <person name="Binneck E."/>
            <person name="de Melo N.F."/>
            <person name="da Silva R.H."/>
            <person name="de Melo A.L.T.M."/>
            <person name="Pandolfi V."/>
            <person name="Bustamante F.O."/>
            <person name="Brasileiro-Vidal A.C."/>
            <person name="Benko-Iseppon A.M."/>
        </authorList>
    </citation>
    <scope>NUCLEOTIDE SEQUENCE [LARGE SCALE GENOMIC DNA]</scope>
    <source>
        <tissue evidence="2">Leaves</tissue>
    </source>
</reference>
<dbReference type="Proteomes" id="UP001341840">
    <property type="component" value="Unassembled WGS sequence"/>
</dbReference>
<name>A0ABU6R4E7_9FABA</name>
<proteinExistence type="predicted"/>
<sequence length="204" mass="22751">MSKKEAALLQFAPMQSFVDEGFWHRFSSLKLNKLGIDDSPLPIIAESLPSESSDASLVPEPSSGNRNKCSVPGILYNTNTVEAFHALDKMKLLKEEAATIWNDIVTGKAMEDCSVLSRFLLISFADLKKWSFHYWFAFPALMLDPPADLVNLRPASQWLSAAEAESLSTACNEWRKSKSTAGINLINFVKHWNIMSQFVSTASF</sequence>
<organism evidence="2 3">
    <name type="scientific">Stylosanthes scabra</name>
    <dbReference type="NCBI Taxonomy" id="79078"/>
    <lineage>
        <taxon>Eukaryota</taxon>
        <taxon>Viridiplantae</taxon>
        <taxon>Streptophyta</taxon>
        <taxon>Embryophyta</taxon>
        <taxon>Tracheophyta</taxon>
        <taxon>Spermatophyta</taxon>
        <taxon>Magnoliopsida</taxon>
        <taxon>eudicotyledons</taxon>
        <taxon>Gunneridae</taxon>
        <taxon>Pentapetalae</taxon>
        <taxon>rosids</taxon>
        <taxon>fabids</taxon>
        <taxon>Fabales</taxon>
        <taxon>Fabaceae</taxon>
        <taxon>Papilionoideae</taxon>
        <taxon>50 kb inversion clade</taxon>
        <taxon>dalbergioids sensu lato</taxon>
        <taxon>Dalbergieae</taxon>
        <taxon>Pterocarpus clade</taxon>
        <taxon>Stylosanthes</taxon>
    </lineage>
</organism>
<evidence type="ECO:0000313" key="2">
    <source>
        <dbReference type="EMBL" id="MED6119290.1"/>
    </source>
</evidence>
<dbReference type="Pfam" id="PF16420">
    <property type="entry name" value="ATG7_N"/>
    <property type="match status" value="1"/>
</dbReference>
<accession>A0ABU6R4E7</accession>
<gene>
    <name evidence="2" type="ORF">PIB30_010532</name>
</gene>
<evidence type="ECO:0000313" key="3">
    <source>
        <dbReference type="Proteomes" id="UP001341840"/>
    </source>
</evidence>
<feature type="domain" description="Ubiquitin-like modifier-activating enzyme Atg7 N-terminal" evidence="1">
    <location>
        <begin position="9"/>
        <end position="183"/>
    </location>
</feature>
<dbReference type="InterPro" id="IPR032197">
    <property type="entry name" value="Atg7_N"/>
</dbReference>
<dbReference type="EMBL" id="JASCZI010030233">
    <property type="protein sequence ID" value="MED6119290.1"/>
    <property type="molecule type" value="Genomic_DNA"/>
</dbReference>
<dbReference type="Gene3D" id="3.40.140.70">
    <property type="entry name" value="Ubiquitin-like modifier-activating enzyme ATG7 N-terminal domain"/>
    <property type="match status" value="1"/>
</dbReference>
<evidence type="ECO:0000259" key="1">
    <source>
        <dbReference type="Pfam" id="PF16420"/>
    </source>
</evidence>
<keyword evidence="3" id="KW-1185">Reference proteome</keyword>
<protein>
    <recommendedName>
        <fullName evidence="1">Ubiquitin-like modifier-activating enzyme Atg7 N-terminal domain-containing protein</fullName>
    </recommendedName>
</protein>
<comment type="caution">
    <text evidence="2">The sequence shown here is derived from an EMBL/GenBank/DDBJ whole genome shotgun (WGS) entry which is preliminary data.</text>
</comment>
<dbReference type="InterPro" id="IPR042522">
    <property type="entry name" value="Atg7_N_1"/>
</dbReference>